<evidence type="ECO:0008006" key="3">
    <source>
        <dbReference type="Google" id="ProtNLM"/>
    </source>
</evidence>
<dbReference type="EMBL" id="AOFQ01000054">
    <property type="protein sequence ID" value="ESQ98208.1"/>
    <property type="molecule type" value="Genomic_DNA"/>
</dbReference>
<comment type="caution">
    <text evidence="1">The sequence shown here is derived from an EMBL/GenBank/DDBJ whole genome shotgun (WGS) entry which is preliminary data.</text>
</comment>
<dbReference type="Pfam" id="PF14350">
    <property type="entry name" value="Beta_protein"/>
    <property type="match status" value="1"/>
</dbReference>
<gene>
    <name evidence="1" type="ORF">F753_17305</name>
</gene>
<dbReference type="AlphaFoldDB" id="V4QEC4"/>
<reference evidence="1 2" key="1">
    <citation type="submission" date="2013-07" db="EMBL/GenBank/DDBJ databases">
        <authorList>
            <person name="Schaap P.J."/>
            <person name="Mehboob F."/>
            <person name="Oosterkamp M.J."/>
            <person name="de Vos W.M."/>
            <person name="Stams A.J.M."/>
            <person name="Koehorst J.J."/>
        </authorList>
    </citation>
    <scope>NUCLEOTIDE SEQUENCE [LARGE SCALE GENOMIC DNA]</scope>
    <source>
        <strain evidence="1 2">AW-1</strain>
    </source>
</reference>
<evidence type="ECO:0000313" key="2">
    <source>
        <dbReference type="Proteomes" id="UP000017822"/>
    </source>
</evidence>
<protein>
    <recommendedName>
        <fullName evidence="3">Beta protein</fullName>
    </recommendedName>
</protein>
<dbReference type="RefSeq" id="WP_023446195.1">
    <property type="nucleotide sequence ID" value="NZ_AOFQ01000054.1"/>
</dbReference>
<organism evidence="1 2">
    <name type="scientific">Stutzerimonas chloritidismutans AW-1</name>
    <dbReference type="NCBI Taxonomy" id="1263865"/>
    <lineage>
        <taxon>Bacteria</taxon>
        <taxon>Pseudomonadati</taxon>
        <taxon>Pseudomonadota</taxon>
        <taxon>Gammaproteobacteria</taxon>
        <taxon>Pseudomonadales</taxon>
        <taxon>Pseudomonadaceae</taxon>
        <taxon>Stutzerimonas</taxon>
    </lineage>
</organism>
<accession>V4QEC4</accession>
<dbReference type="Proteomes" id="UP000017822">
    <property type="component" value="Unassembled WGS sequence"/>
</dbReference>
<dbReference type="InterPro" id="IPR025683">
    <property type="entry name" value="Protein_beta"/>
</dbReference>
<name>V4QEC4_STUCH</name>
<sequence length="344" mass="38652">MAKHPQHPQHPQYIPVIKWQSWEQRALEQIETALRSRVRPCIEVRTSKQHLNLMNKLQKVWQQEVLVDYANPSGQLTHTRQTELLDFLQHAVQQKLLVSPVLGPSYLASMGARFTKLAAYLPFVTIRLRLSALSVPADKLQLAQGAFGWLKAAGIKSTLIIDLGVSPKDWQPSEVASFGQDLRSLAAIGYESIHVISGAYPASLASVKTGAGTFKRADWLFWNDVNANVPDLAVGFGDYGTLSPEWTEQVLERRSNRIALRYTRDDNWLILRAGGKTSSDSIAISEILVNTYSKDFKGAGYSFGDLLLSERADPNFPAKKKRCGHYHITEAWSHHIAYVLKEQY</sequence>
<evidence type="ECO:0000313" key="1">
    <source>
        <dbReference type="EMBL" id="ESQ98208.1"/>
    </source>
</evidence>
<dbReference type="PATRIC" id="fig|1263865.4.peg.3333"/>
<proteinExistence type="predicted"/>